<organism evidence="1 2">
    <name type="scientific">Mesotoga infera</name>
    <dbReference type="NCBI Taxonomy" id="1236046"/>
    <lineage>
        <taxon>Bacteria</taxon>
        <taxon>Thermotogati</taxon>
        <taxon>Thermotogota</taxon>
        <taxon>Thermotogae</taxon>
        <taxon>Kosmotogales</taxon>
        <taxon>Kosmotogaceae</taxon>
        <taxon>Mesotoga</taxon>
    </lineage>
</organism>
<dbReference type="RefSeq" id="WP_169699033.1">
    <property type="nucleotide sequence ID" value="NZ_LS974202.1"/>
</dbReference>
<evidence type="ECO:0000313" key="1">
    <source>
        <dbReference type="EMBL" id="SSC12796.1"/>
    </source>
</evidence>
<protein>
    <recommendedName>
        <fullName evidence="3">Prenyltransferase</fullName>
    </recommendedName>
</protein>
<reference evidence="1 2" key="1">
    <citation type="submission" date="2017-01" db="EMBL/GenBank/DDBJ databases">
        <authorList>
            <person name="Erauso G."/>
        </authorList>
    </citation>
    <scope>NUCLEOTIDE SEQUENCE [LARGE SCALE GENOMIC DNA]</scope>
    <source>
        <strain evidence="1">MESINF1</strain>
    </source>
</reference>
<accession>A0A7Z7PNZ1</accession>
<gene>
    <name evidence="1" type="ORF">MESINF_1352</name>
</gene>
<sequence length="307" mass="35783">MLVLRKEDLWKIKYFMQDYGRDLERKLFSYLYEEDLCDKVIEELSRYQNEDGGFGNALEPDFRLPHSSPMATSVAFQIIVKLDCDSAPKREMISRAMAYLEKTFIPERMGWLSVPESVNDFPHAPWWHFDSERGMSPIDINWGNPTAEIIGYLHRYREYTSLDVDALIENAIEYLNGMKEFVSFHEIFCFERLHSQLDTERAERLENKIVQAVSNLTCCDEDEWKSEYTARPLDFATGPDRTFGIDGALIEKNLDFYVQALQSNGRIKPAWSKNIYNGDLAPAWDEWSAILTLRALETLRNFGRVVL</sequence>
<dbReference type="KEGG" id="minf:MESINF_1352"/>
<name>A0A7Z7PNZ1_9BACT</name>
<dbReference type="AlphaFoldDB" id="A0A7Z7PNZ1"/>
<dbReference type="SUPFAM" id="SSF48239">
    <property type="entry name" value="Terpenoid cyclases/Protein prenyltransferases"/>
    <property type="match status" value="1"/>
</dbReference>
<keyword evidence="2" id="KW-1185">Reference proteome</keyword>
<proteinExistence type="predicted"/>
<dbReference type="EMBL" id="LS974202">
    <property type="protein sequence ID" value="SSC12796.1"/>
    <property type="molecule type" value="Genomic_DNA"/>
</dbReference>
<dbReference type="InterPro" id="IPR008930">
    <property type="entry name" value="Terpenoid_cyclase/PrenylTrfase"/>
</dbReference>
<evidence type="ECO:0000313" key="2">
    <source>
        <dbReference type="Proteomes" id="UP000250796"/>
    </source>
</evidence>
<evidence type="ECO:0008006" key="3">
    <source>
        <dbReference type="Google" id="ProtNLM"/>
    </source>
</evidence>
<dbReference type="Gene3D" id="1.50.10.20">
    <property type="match status" value="1"/>
</dbReference>
<dbReference type="Proteomes" id="UP000250796">
    <property type="component" value="Chromosome MESINF"/>
</dbReference>